<sequence length="440" mass="49244">MDKLSRKYDRVEFTKEMKKDYTILCPNMASIHFGILEKIFRLQGYNLVVLKNEGPNVVDEGLRTVHNDTCYPALLVIGQMLDALNSGEYDVNKVALMITQTGGGCRASNYIHLLRKALKKSGYEHVPVISLNAGGLEKNSGFKITYKMLMQLVAAVAYGDLLMLLNNQVKPYEVNLGQSEELVNSWIEEIGRRFEINKASGVKNIRKISEEIVDSFIKIPINKTKKIKVGIVGEIYVKFSSLGNNGLEDFLHEEDCEVMVPSLMGFLMYSVENGVIDYRLYGKGRLKSRLMKMVNDYLSKVEQATSDAVKESGKFIVPSSFMHTKELVDGIVGLGCKMGEGWLLPAEMVELINLGYENIVVAQPFGCLPNHIVGKGVIANIKKLYPDANIVPIDYDPSATIVNQENRIKLMLSVAKEKIYGFDFSDVKSLEDKEELAITK</sequence>
<dbReference type="OrthoDB" id="9802715at2"/>
<evidence type="ECO:0000313" key="1">
    <source>
        <dbReference type="EMBL" id="TFZ41749.1"/>
    </source>
</evidence>
<accession>A0A4Z0DA17</accession>
<dbReference type="EMBL" id="SRIB01000001">
    <property type="protein sequence ID" value="TFZ41749.1"/>
    <property type="molecule type" value="Genomic_DNA"/>
</dbReference>
<comment type="caution">
    <text evidence="1">The sequence shown here is derived from an EMBL/GenBank/DDBJ whole genome shotgun (WGS) entry which is preliminary data.</text>
</comment>
<dbReference type="PANTHER" id="PTHR32329">
    <property type="entry name" value="BIFUNCTIONAL PROTEIN [INCLUDES 2-HYDROXYACYL-COA DEHYDRATASE (N-TER) AND ITS ACTIVATOR DOMAIN (C_TERM)-RELATED"/>
    <property type="match status" value="1"/>
</dbReference>
<reference evidence="1 2" key="1">
    <citation type="submission" date="2019-03" db="EMBL/GenBank/DDBJ databases">
        <title>Draft genome sequence data and analysis of a Fermenting Bacterium, Soehngenia longevitae strain 1933PT, isolated from petroleum reservoir in Azerbaijan.</title>
        <authorList>
            <person name="Grouzdev D.S."/>
            <person name="Bidzhieva S.K."/>
            <person name="Sokolova D.S."/>
            <person name="Tourova T.P."/>
            <person name="Poltaraus A.B."/>
            <person name="Nazina T.N."/>
        </authorList>
    </citation>
    <scope>NUCLEOTIDE SEQUENCE [LARGE SCALE GENOMIC DNA]</scope>
    <source>
        <strain evidence="1 2">1933P</strain>
    </source>
</reference>
<evidence type="ECO:0000313" key="2">
    <source>
        <dbReference type="Proteomes" id="UP000298381"/>
    </source>
</evidence>
<protein>
    <submittedName>
        <fullName evidence="1">2-hydroxyglutaryl-CoA dehydratase</fullName>
    </submittedName>
</protein>
<name>A0A4Z0DA17_9FIRM</name>
<proteinExistence type="predicted"/>
<dbReference type="PANTHER" id="PTHR32329:SF4">
    <property type="entry name" value="ACTIVATOR OF 2-HYDROXYACYL-COA DEHYDRATASE"/>
    <property type="match status" value="1"/>
</dbReference>
<gene>
    <name evidence="1" type="ORF">E4100_01025</name>
</gene>
<dbReference type="Proteomes" id="UP000298381">
    <property type="component" value="Unassembled WGS sequence"/>
</dbReference>
<dbReference type="AlphaFoldDB" id="A0A4Z0DA17"/>
<organism evidence="1 2">
    <name type="scientific">Soehngenia longivitae</name>
    <dbReference type="NCBI Taxonomy" id="2562294"/>
    <lineage>
        <taxon>Bacteria</taxon>
        <taxon>Bacillati</taxon>
        <taxon>Bacillota</taxon>
        <taxon>Tissierellia</taxon>
        <taxon>Tissierellales</taxon>
        <taxon>Tissierellaceae</taxon>
        <taxon>Soehngenia</taxon>
    </lineage>
</organism>
<keyword evidence="2" id="KW-1185">Reference proteome</keyword>
<dbReference type="InterPro" id="IPR051805">
    <property type="entry name" value="Dehydratase_Activator_Redct"/>
</dbReference>